<keyword evidence="2" id="KW-1185">Reference proteome</keyword>
<dbReference type="AlphaFoldDB" id="A0AAV3P3P0"/>
<proteinExistence type="predicted"/>
<gene>
    <name evidence="1" type="ORF">LIER_06198</name>
</gene>
<evidence type="ECO:0000313" key="2">
    <source>
        <dbReference type="Proteomes" id="UP001454036"/>
    </source>
</evidence>
<dbReference type="PANTHER" id="PTHR37610">
    <property type="entry name" value="CCHC-TYPE DOMAIN-CONTAINING PROTEIN"/>
    <property type="match status" value="1"/>
</dbReference>
<dbReference type="EMBL" id="BAABME010000890">
    <property type="protein sequence ID" value="GAA0146185.1"/>
    <property type="molecule type" value="Genomic_DNA"/>
</dbReference>
<dbReference type="PANTHER" id="PTHR37610:SF40">
    <property type="entry name" value="OS01G0909600 PROTEIN"/>
    <property type="match status" value="1"/>
</dbReference>
<organism evidence="1 2">
    <name type="scientific">Lithospermum erythrorhizon</name>
    <name type="common">Purple gromwell</name>
    <name type="synonym">Lithospermum officinale var. erythrorhizon</name>
    <dbReference type="NCBI Taxonomy" id="34254"/>
    <lineage>
        <taxon>Eukaryota</taxon>
        <taxon>Viridiplantae</taxon>
        <taxon>Streptophyta</taxon>
        <taxon>Embryophyta</taxon>
        <taxon>Tracheophyta</taxon>
        <taxon>Spermatophyta</taxon>
        <taxon>Magnoliopsida</taxon>
        <taxon>eudicotyledons</taxon>
        <taxon>Gunneridae</taxon>
        <taxon>Pentapetalae</taxon>
        <taxon>asterids</taxon>
        <taxon>lamiids</taxon>
        <taxon>Boraginales</taxon>
        <taxon>Boraginaceae</taxon>
        <taxon>Boraginoideae</taxon>
        <taxon>Lithospermeae</taxon>
        <taxon>Lithospermum</taxon>
    </lineage>
</organism>
<evidence type="ECO:0008006" key="3">
    <source>
        <dbReference type="Google" id="ProtNLM"/>
    </source>
</evidence>
<protein>
    <recommendedName>
        <fullName evidence="3">Retrotransposon gag domain-containing protein</fullName>
    </recommendedName>
</protein>
<reference evidence="1 2" key="1">
    <citation type="submission" date="2024-01" db="EMBL/GenBank/DDBJ databases">
        <title>The complete chloroplast genome sequence of Lithospermum erythrorhizon: insights into the phylogenetic relationship among Boraginaceae species and the maternal lineages of purple gromwells.</title>
        <authorList>
            <person name="Okada T."/>
            <person name="Watanabe K."/>
        </authorList>
    </citation>
    <scope>NUCLEOTIDE SEQUENCE [LARGE SCALE GENOMIC DNA]</scope>
</reference>
<evidence type="ECO:0000313" key="1">
    <source>
        <dbReference type="EMBL" id="GAA0146185.1"/>
    </source>
</evidence>
<sequence length="106" mass="12130">MMTALETHDKLKFITGEIEVPAADSQMHKQWKKVNSTLVSWILNAMSKELVRGFVFASDDSELWNEIREGFGVSNGPKIYELRRGIYSTKQGSDSIVGYYNKIKRL</sequence>
<dbReference type="Proteomes" id="UP001454036">
    <property type="component" value="Unassembled WGS sequence"/>
</dbReference>
<accession>A0AAV3P3P0</accession>
<comment type="caution">
    <text evidence="1">The sequence shown here is derived from an EMBL/GenBank/DDBJ whole genome shotgun (WGS) entry which is preliminary data.</text>
</comment>
<name>A0AAV3P3P0_LITER</name>